<feature type="signal peptide" evidence="8">
    <location>
        <begin position="1"/>
        <end position="18"/>
    </location>
</feature>
<dbReference type="InterPro" id="IPR038468">
    <property type="entry name" value="MmpS_C"/>
</dbReference>
<keyword evidence="3" id="KW-1003">Cell membrane</keyword>
<dbReference type="Pfam" id="PF05423">
    <property type="entry name" value="Mycobact_memb"/>
    <property type="match status" value="1"/>
</dbReference>
<evidence type="ECO:0000256" key="5">
    <source>
        <dbReference type="ARBA" id="ARBA00022989"/>
    </source>
</evidence>
<accession>A0A345XJB3</accession>
<dbReference type="Proteomes" id="UP000254425">
    <property type="component" value="Chromosome"/>
</dbReference>
<dbReference type="InterPro" id="IPR008693">
    <property type="entry name" value="MmpS"/>
</dbReference>
<evidence type="ECO:0000256" key="8">
    <source>
        <dbReference type="SAM" id="SignalP"/>
    </source>
</evidence>
<proteinExistence type="inferred from homology"/>
<feature type="chain" id="PRO_5039208538" description="MmpS family membrane protein" evidence="8">
    <location>
        <begin position="19"/>
        <end position="148"/>
    </location>
</feature>
<organism evidence="9 10">
    <name type="scientific">Streptomyces armeniacus</name>
    <dbReference type="NCBI Taxonomy" id="83291"/>
    <lineage>
        <taxon>Bacteria</taxon>
        <taxon>Bacillati</taxon>
        <taxon>Actinomycetota</taxon>
        <taxon>Actinomycetes</taxon>
        <taxon>Kitasatosporales</taxon>
        <taxon>Streptomycetaceae</taxon>
        <taxon>Streptomyces</taxon>
    </lineage>
</organism>
<evidence type="ECO:0000256" key="1">
    <source>
        <dbReference type="ARBA" id="ARBA00004236"/>
    </source>
</evidence>
<dbReference type="KEGG" id="sarm:DVA86_02760"/>
<keyword evidence="4" id="KW-0812">Transmembrane</keyword>
<evidence type="ECO:0000256" key="4">
    <source>
        <dbReference type="ARBA" id="ARBA00022692"/>
    </source>
</evidence>
<sequence>MRAFPVVAVVAASAFLLAGCSDDSDGSGKKGKRAADAVQDGAEDAAQEPAGGGHTVVYEATSTGAFDVKYSGGEEMGAEKQVPGAKSPWKVTQKTGEGQVVASMTVTGTDVTADAVVSCKLTVDGKVVKEEKSKPGEAGFVMCVGNLT</sequence>
<comment type="subcellular location">
    <subcellularLocation>
        <location evidence="1">Cell membrane</location>
    </subcellularLocation>
</comment>
<keyword evidence="6" id="KW-0472">Membrane</keyword>
<dbReference type="Gene3D" id="2.60.40.2880">
    <property type="entry name" value="MmpS1-5, C-terminal soluble domain"/>
    <property type="match status" value="1"/>
</dbReference>
<dbReference type="RefSeq" id="WP_208875455.1">
    <property type="nucleotide sequence ID" value="NZ_CP031320.1"/>
</dbReference>
<evidence type="ECO:0000256" key="7">
    <source>
        <dbReference type="SAM" id="MobiDB-lite"/>
    </source>
</evidence>
<protein>
    <recommendedName>
        <fullName evidence="11">MmpS family membrane protein</fullName>
    </recommendedName>
</protein>
<dbReference type="AlphaFoldDB" id="A0A345XJB3"/>
<evidence type="ECO:0000313" key="9">
    <source>
        <dbReference type="EMBL" id="AXK31729.1"/>
    </source>
</evidence>
<evidence type="ECO:0000256" key="6">
    <source>
        <dbReference type="ARBA" id="ARBA00023136"/>
    </source>
</evidence>
<gene>
    <name evidence="9" type="ORF">DVA86_02760</name>
</gene>
<evidence type="ECO:0008006" key="11">
    <source>
        <dbReference type="Google" id="ProtNLM"/>
    </source>
</evidence>
<name>A0A345XJB3_9ACTN</name>
<evidence type="ECO:0000256" key="2">
    <source>
        <dbReference type="ARBA" id="ARBA00007531"/>
    </source>
</evidence>
<keyword evidence="10" id="KW-1185">Reference proteome</keyword>
<evidence type="ECO:0000256" key="3">
    <source>
        <dbReference type="ARBA" id="ARBA00022475"/>
    </source>
</evidence>
<reference evidence="9 10" key="1">
    <citation type="submission" date="2018-07" db="EMBL/GenBank/DDBJ databases">
        <title>Draft genome of the type strain Streptomyces armeniacus ATCC 15676.</title>
        <authorList>
            <person name="Labana P."/>
            <person name="Gosse J.T."/>
            <person name="Boddy C.N."/>
        </authorList>
    </citation>
    <scope>NUCLEOTIDE SEQUENCE [LARGE SCALE GENOMIC DNA]</scope>
    <source>
        <strain evidence="9 10">ATCC 15676</strain>
    </source>
</reference>
<feature type="region of interest" description="Disordered" evidence="7">
    <location>
        <begin position="22"/>
        <end position="53"/>
    </location>
</feature>
<keyword evidence="5" id="KW-1133">Transmembrane helix</keyword>
<dbReference type="EMBL" id="CP031320">
    <property type="protein sequence ID" value="AXK31729.1"/>
    <property type="molecule type" value="Genomic_DNA"/>
</dbReference>
<keyword evidence="8" id="KW-0732">Signal</keyword>
<dbReference type="PROSITE" id="PS51257">
    <property type="entry name" value="PROKAR_LIPOPROTEIN"/>
    <property type="match status" value="1"/>
</dbReference>
<comment type="similarity">
    <text evidence="2">Belongs to the MmpS family.</text>
</comment>
<dbReference type="GO" id="GO:0005886">
    <property type="term" value="C:plasma membrane"/>
    <property type="evidence" value="ECO:0007669"/>
    <property type="project" value="UniProtKB-SubCell"/>
</dbReference>
<evidence type="ECO:0000313" key="10">
    <source>
        <dbReference type="Proteomes" id="UP000254425"/>
    </source>
</evidence>